<dbReference type="GO" id="GO:0016887">
    <property type="term" value="F:ATP hydrolysis activity"/>
    <property type="evidence" value="ECO:0007669"/>
    <property type="project" value="UniProtKB-UniRule"/>
</dbReference>
<accession>A0A0S6U6Z7</accession>
<evidence type="ECO:0000313" key="7">
    <source>
        <dbReference type="EMBL" id="GAF24786.1"/>
    </source>
</evidence>
<keyword evidence="3 6" id="KW-0067">ATP-binding</keyword>
<evidence type="ECO:0000256" key="5">
    <source>
        <dbReference type="ARBA" id="ARBA00023014"/>
    </source>
</evidence>
<comment type="function">
    <text evidence="6">Binds and transfers iron-sulfur (Fe-S) clusters to target apoproteins. Can hydrolyze ATP.</text>
</comment>
<dbReference type="InterPro" id="IPR033756">
    <property type="entry name" value="YlxH/NBP35"/>
</dbReference>
<reference evidence="7" key="1">
    <citation type="journal article" date="2014" name="Gene">
        <title>Genome-guided analysis of transformation efficiency and carbon dioxide assimilation by Moorella thermoacetica Y72.</title>
        <authorList>
            <person name="Tsukahara K."/>
            <person name="Kita A."/>
            <person name="Nakashimada Y."/>
            <person name="Hoshino T."/>
            <person name="Murakami K."/>
        </authorList>
    </citation>
    <scope>NUCLEOTIDE SEQUENCE [LARGE SCALE GENOMIC DNA]</scope>
    <source>
        <strain evidence="7">Y72</strain>
    </source>
</reference>
<keyword evidence="4 6" id="KW-0408">Iron</keyword>
<dbReference type="GO" id="GO:0051539">
    <property type="term" value="F:4 iron, 4 sulfur cluster binding"/>
    <property type="evidence" value="ECO:0007669"/>
    <property type="project" value="TreeGrafter"/>
</dbReference>
<dbReference type="GO" id="GO:0140663">
    <property type="term" value="F:ATP-dependent FeS chaperone activity"/>
    <property type="evidence" value="ECO:0007669"/>
    <property type="project" value="InterPro"/>
</dbReference>
<dbReference type="Gene3D" id="3.40.50.300">
    <property type="entry name" value="P-loop containing nucleotide triphosphate hydrolases"/>
    <property type="match status" value="1"/>
</dbReference>
<keyword evidence="2 6" id="KW-0547">Nucleotide-binding</keyword>
<dbReference type="InterPro" id="IPR044304">
    <property type="entry name" value="NUBPL-like"/>
</dbReference>
<keyword evidence="1 6" id="KW-0479">Metal-binding</keyword>
<protein>
    <recommendedName>
        <fullName evidence="6">Iron-sulfur cluster carrier protein</fullName>
    </recommendedName>
</protein>
<comment type="subunit">
    <text evidence="6">Homodimer.</text>
</comment>
<dbReference type="PROSITE" id="PS01215">
    <property type="entry name" value="MRP"/>
    <property type="match status" value="1"/>
</dbReference>
<dbReference type="InterPro" id="IPR019591">
    <property type="entry name" value="Mrp/NBP35_ATP-bd"/>
</dbReference>
<dbReference type="PANTHER" id="PTHR42961">
    <property type="entry name" value="IRON-SULFUR PROTEIN NUBPL"/>
    <property type="match status" value="1"/>
</dbReference>
<dbReference type="CDD" id="cd02037">
    <property type="entry name" value="Mrp_NBP35"/>
    <property type="match status" value="1"/>
</dbReference>
<comment type="similarity">
    <text evidence="6">Belongs to the Mrp/NBP35 ATP-binding proteins family.</text>
</comment>
<proteinExistence type="inferred from homology"/>
<dbReference type="Proteomes" id="UP000063718">
    <property type="component" value="Unassembled WGS sequence"/>
</dbReference>
<dbReference type="EMBL" id="DF238840">
    <property type="protein sequence ID" value="GAF24786.1"/>
    <property type="molecule type" value="Genomic_DNA"/>
</dbReference>
<dbReference type="AlphaFoldDB" id="A0A0S6U6Z7"/>
<keyword evidence="6" id="KW-0378">Hydrolase</keyword>
<evidence type="ECO:0000256" key="6">
    <source>
        <dbReference type="HAMAP-Rule" id="MF_02040"/>
    </source>
</evidence>
<dbReference type="PANTHER" id="PTHR42961:SF2">
    <property type="entry name" value="IRON-SULFUR PROTEIN NUBPL"/>
    <property type="match status" value="1"/>
</dbReference>
<dbReference type="HAMAP" id="MF_02040">
    <property type="entry name" value="Mrp_NBP35"/>
    <property type="match status" value="1"/>
</dbReference>
<organism evidence="7">
    <name type="scientific">Moorella thermoacetica Y72</name>
    <dbReference type="NCBI Taxonomy" id="1325331"/>
    <lineage>
        <taxon>Bacteria</taxon>
        <taxon>Bacillati</taxon>
        <taxon>Bacillota</taxon>
        <taxon>Clostridia</taxon>
        <taxon>Neomoorellales</taxon>
        <taxon>Neomoorellaceae</taxon>
        <taxon>Neomoorella</taxon>
    </lineage>
</organism>
<dbReference type="FunFam" id="3.40.50.300:FF:001119">
    <property type="entry name" value="Iron-sulfur cluster carrier protein"/>
    <property type="match status" value="1"/>
</dbReference>
<gene>
    <name evidence="7" type="ORF">MTY_0114</name>
</gene>
<dbReference type="InterPro" id="IPR027417">
    <property type="entry name" value="P-loop_NTPase"/>
</dbReference>
<evidence type="ECO:0000256" key="4">
    <source>
        <dbReference type="ARBA" id="ARBA00023004"/>
    </source>
</evidence>
<sequence>MRNLAKEACETCNPAACNSSTCEAKKPGHVPPHELTHIKHVIGIMSGKGGVGKSSVTALLAVALKQAGYRVGILDADITGPSIPRMFGVHRPPEGTGNGMIAPESTGGIRIMSLNLLLPHEDDPVIWRGPLIGGAVKQFWTDVIWGDLDYLLVDLPPGTGDAPLTVLQSLPLDGLVIVSSPQELAHMVVRKAVKMATIMNVKILGLVENMSYVLCPDCGREIYLFGPSRAEEAAAGAGIPLLGTLPLDPEMTSLCDRGRVEEYSGPLLARARDFVQKIAGRS</sequence>
<evidence type="ECO:0000256" key="1">
    <source>
        <dbReference type="ARBA" id="ARBA00022723"/>
    </source>
</evidence>
<dbReference type="SUPFAM" id="SSF52540">
    <property type="entry name" value="P-loop containing nucleoside triphosphate hydrolases"/>
    <property type="match status" value="1"/>
</dbReference>
<dbReference type="GO" id="GO:0016226">
    <property type="term" value="P:iron-sulfur cluster assembly"/>
    <property type="evidence" value="ECO:0007669"/>
    <property type="project" value="InterPro"/>
</dbReference>
<evidence type="ECO:0000256" key="2">
    <source>
        <dbReference type="ARBA" id="ARBA00022741"/>
    </source>
</evidence>
<evidence type="ECO:0000256" key="3">
    <source>
        <dbReference type="ARBA" id="ARBA00022840"/>
    </source>
</evidence>
<name>A0A0S6U6Z7_NEOTH</name>
<dbReference type="GO" id="GO:0046872">
    <property type="term" value="F:metal ion binding"/>
    <property type="evidence" value="ECO:0007669"/>
    <property type="project" value="UniProtKB-KW"/>
</dbReference>
<feature type="binding site" evidence="6">
    <location>
        <begin position="47"/>
        <end position="54"/>
    </location>
    <ligand>
        <name>ATP</name>
        <dbReference type="ChEBI" id="CHEBI:30616"/>
    </ligand>
</feature>
<dbReference type="InterPro" id="IPR000808">
    <property type="entry name" value="Mrp-like_CS"/>
</dbReference>
<dbReference type="GO" id="GO:0005524">
    <property type="term" value="F:ATP binding"/>
    <property type="evidence" value="ECO:0007669"/>
    <property type="project" value="UniProtKB-UniRule"/>
</dbReference>
<dbReference type="Pfam" id="PF10609">
    <property type="entry name" value="ParA"/>
    <property type="match status" value="1"/>
</dbReference>
<keyword evidence="5 6" id="KW-0411">Iron-sulfur</keyword>